<dbReference type="SUPFAM" id="SSF51338">
    <property type="entry name" value="Composite domain of metallo-dependent hydrolases"/>
    <property type="match status" value="2"/>
</dbReference>
<dbReference type="Proteomes" id="UP001473063">
    <property type="component" value="Unassembled WGS sequence"/>
</dbReference>
<comment type="caution">
    <text evidence="6">The sequence shown here is derived from an EMBL/GenBank/DDBJ whole genome shotgun (WGS) entry which is preliminary data.</text>
</comment>
<dbReference type="Gene3D" id="3.20.20.140">
    <property type="entry name" value="Metal-dependent hydrolases"/>
    <property type="match status" value="1"/>
</dbReference>
<dbReference type="EMBL" id="JBBMEJ010000001">
    <property type="protein sequence ID" value="MEQ2369699.1"/>
    <property type="molecule type" value="Genomic_DNA"/>
</dbReference>
<dbReference type="Gene3D" id="2.30.40.10">
    <property type="entry name" value="Urease, subunit C, domain 1"/>
    <property type="match status" value="1"/>
</dbReference>
<protein>
    <submittedName>
        <fullName evidence="6">Amidohydrolase family protein</fullName>
    </submittedName>
</protein>
<name>A0ABV1BBZ5_9FIRM</name>
<dbReference type="InterPro" id="IPR032466">
    <property type="entry name" value="Metal_Hydrolase"/>
</dbReference>
<keyword evidence="3" id="KW-0378">Hydrolase</keyword>
<gene>
    <name evidence="6" type="ORF">WMO28_01855</name>
</gene>
<dbReference type="SUPFAM" id="SSF51556">
    <property type="entry name" value="Metallo-dependent hydrolases"/>
    <property type="match status" value="1"/>
</dbReference>
<evidence type="ECO:0000256" key="3">
    <source>
        <dbReference type="ARBA" id="ARBA00022801"/>
    </source>
</evidence>
<keyword evidence="4" id="KW-0862">Zinc</keyword>
<dbReference type="RefSeq" id="WP_349055881.1">
    <property type="nucleotide sequence ID" value="NZ_JBBMEJ010000001.1"/>
</dbReference>
<dbReference type="Pfam" id="PF01979">
    <property type="entry name" value="Amidohydro_1"/>
    <property type="match status" value="1"/>
</dbReference>
<accession>A0ABV1BBZ5</accession>
<reference evidence="6 7" key="1">
    <citation type="submission" date="2024-03" db="EMBL/GenBank/DDBJ databases">
        <title>Human intestinal bacterial collection.</title>
        <authorList>
            <person name="Pauvert C."/>
            <person name="Hitch T.C.A."/>
            <person name="Clavel T."/>
        </authorList>
    </citation>
    <scope>NUCLEOTIDE SEQUENCE [LARGE SCALE GENOMIC DNA]</scope>
    <source>
        <strain evidence="6 7">CLA-JM-H16</strain>
    </source>
</reference>
<evidence type="ECO:0000256" key="4">
    <source>
        <dbReference type="ARBA" id="ARBA00022833"/>
    </source>
</evidence>
<feature type="domain" description="Amidohydrolase-related" evidence="5">
    <location>
        <begin position="58"/>
        <end position="419"/>
    </location>
</feature>
<dbReference type="InterPro" id="IPR051607">
    <property type="entry name" value="Metallo-dep_hydrolases"/>
</dbReference>
<dbReference type="InterPro" id="IPR011059">
    <property type="entry name" value="Metal-dep_hydrolase_composite"/>
</dbReference>
<dbReference type="PANTHER" id="PTHR11271">
    <property type="entry name" value="GUANINE DEAMINASE"/>
    <property type="match status" value="1"/>
</dbReference>
<comment type="cofactor">
    <cofactor evidence="1">
        <name>Zn(2+)</name>
        <dbReference type="ChEBI" id="CHEBI:29105"/>
    </cofactor>
</comment>
<organism evidence="6 7">
    <name type="scientific">Blautia aquisgranensis</name>
    <dbReference type="NCBI Taxonomy" id="3133153"/>
    <lineage>
        <taxon>Bacteria</taxon>
        <taxon>Bacillati</taxon>
        <taxon>Bacillota</taxon>
        <taxon>Clostridia</taxon>
        <taxon>Lachnospirales</taxon>
        <taxon>Lachnospiraceae</taxon>
        <taxon>Blautia</taxon>
    </lineage>
</organism>
<sequence length="437" mass="49457">MKRFVMKGNICYSNENRELCIVENGYTVCENGICVGVFEELPECYQTFPCYDYTDKLIIPGFADLHVHAPQYSFRGLGMDLELLDWLNTHTFVEEAKYQDLAYAEKAYDIFAEDMQKSATTRACVFGTIHNEATLLLMEKLENAGIKGFVGKVNMDRNSPDYLCEVSPEKAAEDTEKWIQEAEKFENIKPILTPRFIPTCSDELMEKLSALQKKYDLPMQSHLSENFGEIQWVQELCPDTAFYGEAYDKYGMFGNGCPTIMAHCVHSTEEEIQLMKKNQVFIAHCPESNTNLSSGVAPVRKYLELGMKIGLGSDVAAGSSLSMFKAMAMAIQCSKLRWRLADQELAPLKVEEVFYLATRGGGEFFGKVGAFEKGYEFDAVVLDDSNLRHPQELGVKERLERMIYLADDRNVIAKFVNGNGFLRDKDGIKRTFFGGNQ</sequence>
<evidence type="ECO:0000256" key="1">
    <source>
        <dbReference type="ARBA" id="ARBA00001947"/>
    </source>
</evidence>
<evidence type="ECO:0000259" key="5">
    <source>
        <dbReference type="Pfam" id="PF01979"/>
    </source>
</evidence>
<dbReference type="InterPro" id="IPR006680">
    <property type="entry name" value="Amidohydro-rel"/>
</dbReference>
<keyword evidence="2" id="KW-0479">Metal-binding</keyword>
<evidence type="ECO:0000256" key="2">
    <source>
        <dbReference type="ARBA" id="ARBA00022723"/>
    </source>
</evidence>
<evidence type="ECO:0000313" key="6">
    <source>
        <dbReference type="EMBL" id="MEQ2369699.1"/>
    </source>
</evidence>
<dbReference type="PANTHER" id="PTHR11271:SF6">
    <property type="entry name" value="GUANINE DEAMINASE"/>
    <property type="match status" value="1"/>
</dbReference>
<proteinExistence type="predicted"/>
<evidence type="ECO:0000313" key="7">
    <source>
        <dbReference type="Proteomes" id="UP001473063"/>
    </source>
</evidence>
<keyword evidence="7" id="KW-1185">Reference proteome</keyword>